<dbReference type="Proteomes" id="UP000828251">
    <property type="component" value="Unassembled WGS sequence"/>
</dbReference>
<proteinExistence type="predicted"/>
<evidence type="ECO:0000313" key="1">
    <source>
        <dbReference type="EMBL" id="KAH1056250.1"/>
    </source>
</evidence>
<keyword evidence="2" id="KW-1185">Reference proteome</keyword>
<protein>
    <submittedName>
        <fullName evidence="1">Uncharacterized protein</fullName>
    </submittedName>
</protein>
<reference evidence="1 2" key="1">
    <citation type="journal article" date="2021" name="Plant Biotechnol. J.">
        <title>Multi-omics assisted identification of the key and species-specific regulatory components of drought-tolerant mechanisms in Gossypium stocksii.</title>
        <authorList>
            <person name="Yu D."/>
            <person name="Ke L."/>
            <person name="Zhang D."/>
            <person name="Wu Y."/>
            <person name="Sun Y."/>
            <person name="Mei J."/>
            <person name="Sun J."/>
            <person name="Sun Y."/>
        </authorList>
    </citation>
    <scope>NUCLEOTIDE SEQUENCE [LARGE SCALE GENOMIC DNA]</scope>
    <source>
        <strain evidence="2">cv. E1</strain>
        <tissue evidence="1">Leaf</tissue>
    </source>
</reference>
<evidence type="ECO:0000313" key="2">
    <source>
        <dbReference type="Proteomes" id="UP000828251"/>
    </source>
</evidence>
<dbReference type="EMBL" id="JAIQCV010000010">
    <property type="protein sequence ID" value="KAH1056250.1"/>
    <property type="molecule type" value="Genomic_DNA"/>
</dbReference>
<comment type="caution">
    <text evidence="1">The sequence shown here is derived from an EMBL/GenBank/DDBJ whole genome shotgun (WGS) entry which is preliminary data.</text>
</comment>
<sequence length="82" mass="9536">MALFWHYVRKRDNAIKKSLQKNFTRLMLAFLTFPKELLSDLKGEVEAAVMDTTTHPATIEKNNETEGEENKIEVLNIKLDKE</sequence>
<dbReference type="AlphaFoldDB" id="A0A9D3URT4"/>
<accession>A0A9D3URT4</accession>
<organism evidence="1 2">
    <name type="scientific">Gossypium stocksii</name>
    <dbReference type="NCBI Taxonomy" id="47602"/>
    <lineage>
        <taxon>Eukaryota</taxon>
        <taxon>Viridiplantae</taxon>
        <taxon>Streptophyta</taxon>
        <taxon>Embryophyta</taxon>
        <taxon>Tracheophyta</taxon>
        <taxon>Spermatophyta</taxon>
        <taxon>Magnoliopsida</taxon>
        <taxon>eudicotyledons</taxon>
        <taxon>Gunneridae</taxon>
        <taxon>Pentapetalae</taxon>
        <taxon>rosids</taxon>
        <taxon>malvids</taxon>
        <taxon>Malvales</taxon>
        <taxon>Malvaceae</taxon>
        <taxon>Malvoideae</taxon>
        <taxon>Gossypium</taxon>
    </lineage>
</organism>
<name>A0A9D3URT4_9ROSI</name>
<gene>
    <name evidence="1" type="ORF">J1N35_034315</name>
</gene>